<dbReference type="Proteomes" id="UP000032233">
    <property type="component" value="Unassembled WGS sequence"/>
</dbReference>
<proteinExistence type="predicted"/>
<dbReference type="InterPro" id="IPR033913">
    <property type="entry name" value="MTH1175_dom"/>
</dbReference>
<name>A0A0D2G9B1_9BACT</name>
<dbReference type="AlphaFoldDB" id="A0A0D2G9B1"/>
<dbReference type="SUPFAM" id="SSF53146">
    <property type="entry name" value="Nitrogenase accessory factor-like"/>
    <property type="match status" value="1"/>
</dbReference>
<sequence>MKVAVPSMAPGGVEAQLSAHFGHCDFFTLADVEDGEIKNVDILANEGHVQGGCMAPVMFLKQAGAEALIAGGMGARPLAGFQQVGIQVFFNEGAPTVGEALRLYIEGQTRVFGPAQTCGGGGGM</sequence>
<dbReference type="Gene3D" id="3.30.420.130">
    <property type="entry name" value="Dinitrogenase iron-molybdenum cofactor biosynthesis domain"/>
    <property type="match status" value="1"/>
</dbReference>
<feature type="domain" description="Dinitrogenase iron-molybdenum cofactor biosynthesis" evidence="1">
    <location>
        <begin position="15"/>
        <end position="105"/>
    </location>
</feature>
<dbReference type="PANTHER" id="PTHR33937">
    <property type="entry name" value="IRON-MOLYBDENUM PROTEIN-RELATED-RELATED"/>
    <property type="match status" value="1"/>
</dbReference>
<dbReference type="STRING" id="1429043.X474_24675"/>
<dbReference type="InParanoid" id="A0A0D2G9B1"/>
<keyword evidence="3" id="KW-1185">Reference proteome</keyword>
<protein>
    <submittedName>
        <fullName evidence="2">Dinitrogenase iron-molybdenum cofactor biosynthesis protein</fullName>
    </submittedName>
</protein>
<dbReference type="CDD" id="cd00851">
    <property type="entry name" value="MTH1175"/>
    <property type="match status" value="1"/>
</dbReference>
<dbReference type="Pfam" id="PF02579">
    <property type="entry name" value="Nitro_FeMo-Co"/>
    <property type="match status" value="1"/>
</dbReference>
<dbReference type="EMBL" id="AZAC01000056">
    <property type="protein sequence ID" value="KIX11447.1"/>
    <property type="molecule type" value="Genomic_DNA"/>
</dbReference>
<dbReference type="RefSeq" id="WP_044352061.1">
    <property type="nucleotide sequence ID" value="NZ_AZAC01000056.1"/>
</dbReference>
<dbReference type="OrthoDB" id="280278at2"/>
<accession>A0A0D2G9B1</accession>
<organism evidence="2 3">
    <name type="scientific">Dethiosulfatarculus sandiegensis</name>
    <dbReference type="NCBI Taxonomy" id="1429043"/>
    <lineage>
        <taxon>Bacteria</taxon>
        <taxon>Pseudomonadati</taxon>
        <taxon>Thermodesulfobacteriota</taxon>
        <taxon>Desulfarculia</taxon>
        <taxon>Desulfarculales</taxon>
        <taxon>Desulfarculaceae</taxon>
        <taxon>Dethiosulfatarculus</taxon>
    </lineage>
</organism>
<dbReference type="InterPro" id="IPR036105">
    <property type="entry name" value="DiNase_FeMo-co_biosyn_sf"/>
</dbReference>
<reference evidence="2 3" key="1">
    <citation type="submission" date="2013-11" db="EMBL/GenBank/DDBJ databases">
        <title>Metagenomic analysis of a methanogenic consortium involved in long chain n-alkane degradation.</title>
        <authorList>
            <person name="Davidova I.A."/>
            <person name="Callaghan A.V."/>
            <person name="Wawrik B."/>
            <person name="Pruitt S."/>
            <person name="Marks C."/>
            <person name="Duncan K.E."/>
            <person name="Suflita J.M."/>
        </authorList>
    </citation>
    <scope>NUCLEOTIDE SEQUENCE [LARGE SCALE GENOMIC DNA]</scope>
    <source>
        <strain evidence="2 3">SPR</strain>
    </source>
</reference>
<dbReference type="InterPro" id="IPR003731">
    <property type="entry name" value="Di-Nase_FeMo-co_biosynth"/>
</dbReference>
<dbReference type="PANTHER" id="PTHR33937:SF2">
    <property type="entry name" value="DINITROGENASE IRON-MOLYBDENUM COFACTOR BIOSYNTHESIS DOMAIN-CONTAINING PROTEIN"/>
    <property type="match status" value="1"/>
</dbReference>
<dbReference type="InterPro" id="IPR051840">
    <property type="entry name" value="NifX/NifY_domain"/>
</dbReference>
<gene>
    <name evidence="2" type="ORF">X474_24675</name>
</gene>
<comment type="caution">
    <text evidence="2">The sequence shown here is derived from an EMBL/GenBank/DDBJ whole genome shotgun (WGS) entry which is preliminary data.</text>
</comment>
<evidence type="ECO:0000313" key="3">
    <source>
        <dbReference type="Proteomes" id="UP000032233"/>
    </source>
</evidence>
<evidence type="ECO:0000313" key="2">
    <source>
        <dbReference type="EMBL" id="KIX11447.1"/>
    </source>
</evidence>
<evidence type="ECO:0000259" key="1">
    <source>
        <dbReference type="Pfam" id="PF02579"/>
    </source>
</evidence>